<evidence type="ECO:0000313" key="1">
    <source>
        <dbReference type="EMBL" id="POB46953.1"/>
    </source>
</evidence>
<sequence length="125" mass="13922">MIKIQRLSAALPVAFLFSTTFTLADDIGISYLGSLTLAKVETSVDSGIYHSDRSYVLTKEGRNVISVRALHYLPGDTVDFYRNVLNGKMSFCLHGTNSNCYNVPKRQQEAIRLTLADMDNLEGEK</sequence>
<dbReference type="Proteomes" id="UP000237466">
    <property type="component" value="Unassembled WGS sequence"/>
</dbReference>
<name>A0A2S3R1H8_VIBVL</name>
<reference evidence="1 2" key="1">
    <citation type="journal article" date="2018" name="Front. Microbiol.">
        <title>Phylogeny of Vibrio vulnificus from the Analysis of the Core-Genome: Implications for Intra-Species Taxonomy.</title>
        <authorList>
            <person name="Roig F.J."/>
            <person name="Gonzalez-Candelas F."/>
            <person name="Sanjuan E."/>
            <person name="Fouz B."/>
            <person name="Feil E.J."/>
            <person name="Llorens C."/>
            <person name="Baker-Austin C."/>
            <person name="Oliver J.D."/>
            <person name="Danin-Poleg Y."/>
            <person name="Gibas C.J."/>
            <person name="Kashi Y."/>
            <person name="Gulig P.A."/>
            <person name="Morrison S.S."/>
            <person name="Amaro C."/>
        </authorList>
    </citation>
    <scope>NUCLEOTIDE SEQUENCE [LARGE SCALE GENOMIC DNA]</scope>
    <source>
        <strain evidence="1 2">CECT4608</strain>
    </source>
</reference>
<dbReference type="EMBL" id="PDGH01000101">
    <property type="protein sequence ID" value="POB46953.1"/>
    <property type="molecule type" value="Genomic_DNA"/>
</dbReference>
<gene>
    <name evidence="1" type="ORF">CRN52_12815</name>
</gene>
<proteinExistence type="predicted"/>
<accession>A0A2S3R1H8</accession>
<organism evidence="1 2">
    <name type="scientific">Vibrio vulnificus</name>
    <dbReference type="NCBI Taxonomy" id="672"/>
    <lineage>
        <taxon>Bacteria</taxon>
        <taxon>Pseudomonadati</taxon>
        <taxon>Pseudomonadota</taxon>
        <taxon>Gammaproteobacteria</taxon>
        <taxon>Vibrionales</taxon>
        <taxon>Vibrionaceae</taxon>
        <taxon>Vibrio</taxon>
    </lineage>
</organism>
<evidence type="ECO:0000313" key="2">
    <source>
        <dbReference type="Proteomes" id="UP000237466"/>
    </source>
</evidence>
<dbReference type="AlphaFoldDB" id="A0A2S3R1H8"/>
<dbReference type="RefSeq" id="WP_103200483.1">
    <property type="nucleotide sequence ID" value="NZ_PDGH01000101.1"/>
</dbReference>
<protein>
    <submittedName>
        <fullName evidence="1">Uncharacterized protein</fullName>
    </submittedName>
</protein>
<comment type="caution">
    <text evidence="1">The sequence shown here is derived from an EMBL/GenBank/DDBJ whole genome shotgun (WGS) entry which is preliminary data.</text>
</comment>